<reference evidence="1 2" key="1">
    <citation type="submission" date="2016-01" db="EMBL/GenBank/DDBJ databases">
        <title>Draft Genome Sequences of Seven Thermophilic Sporeformers Isolated from Foods.</title>
        <authorList>
            <person name="Berendsen E.M."/>
            <person name="Wells-Bennik M.H."/>
            <person name="Krawcyk A.O."/>
            <person name="De Jong A."/>
            <person name="Holsappel S."/>
            <person name="Eijlander R.T."/>
            <person name="Kuipers O.P."/>
        </authorList>
    </citation>
    <scope>NUCLEOTIDE SEQUENCE [LARGE SCALE GENOMIC DNA]</scope>
    <source>
        <strain evidence="1 2">B4119</strain>
    </source>
</reference>
<proteinExistence type="predicted"/>
<evidence type="ECO:0000313" key="1">
    <source>
        <dbReference type="EMBL" id="KYD16201.1"/>
    </source>
</evidence>
<protein>
    <submittedName>
        <fullName evidence="1">Uncharacterized protein</fullName>
    </submittedName>
</protein>
<accession>A0A150LVJ6</accession>
<evidence type="ECO:0000313" key="2">
    <source>
        <dbReference type="Proteomes" id="UP000075455"/>
    </source>
</evidence>
<dbReference type="EMBL" id="LQYS01000034">
    <property type="protein sequence ID" value="KYD16201.1"/>
    <property type="molecule type" value="Genomic_DNA"/>
</dbReference>
<comment type="caution">
    <text evidence="1">The sequence shown here is derived from an EMBL/GenBank/DDBJ whole genome shotgun (WGS) entry which is preliminary data.</text>
</comment>
<name>A0A150LVJ6_9BACL</name>
<sequence>MDQIPPCSFPLTINVEQQGKIKRGSLWVLHAYIRIKTAN</sequence>
<organism evidence="1 2">
    <name type="scientific">Saccharococcus caldoxylosilyticus</name>
    <dbReference type="NCBI Taxonomy" id="81408"/>
    <lineage>
        <taxon>Bacteria</taxon>
        <taxon>Bacillati</taxon>
        <taxon>Bacillota</taxon>
        <taxon>Bacilli</taxon>
        <taxon>Bacillales</taxon>
        <taxon>Anoxybacillaceae</taxon>
        <taxon>Saccharococcus</taxon>
    </lineage>
</organism>
<dbReference type="STRING" id="81408.B4119_2337"/>
<dbReference type="Proteomes" id="UP000075455">
    <property type="component" value="Unassembled WGS sequence"/>
</dbReference>
<gene>
    <name evidence="1" type="ORF">B4119_2337</name>
</gene>
<dbReference type="AlphaFoldDB" id="A0A150LVJ6"/>